<dbReference type="AlphaFoldDB" id="A0A1N6HHS1"/>
<protein>
    <recommendedName>
        <fullName evidence="3">DUF4836 domain-containing protein</fullName>
    </recommendedName>
</protein>
<dbReference type="EMBL" id="FSRQ01000002">
    <property type="protein sequence ID" value="SIO19310.1"/>
    <property type="molecule type" value="Genomic_DNA"/>
</dbReference>
<evidence type="ECO:0008006" key="3">
    <source>
        <dbReference type="Google" id="ProtNLM"/>
    </source>
</evidence>
<evidence type="ECO:0000313" key="2">
    <source>
        <dbReference type="Proteomes" id="UP000184782"/>
    </source>
</evidence>
<organism evidence="1 2">
    <name type="scientific">Chryseobacterium scophthalmum</name>
    <dbReference type="NCBI Taxonomy" id="59733"/>
    <lineage>
        <taxon>Bacteria</taxon>
        <taxon>Pseudomonadati</taxon>
        <taxon>Bacteroidota</taxon>
        <taxon>Flavobacteriia</taxon>
        <taxon>Flavobacteriales</taxon>
        <taxon>Weeksellaceae</taxon>
        <taxon>Chryseobacterium group</taxon>
        <taxon>Chryseobacterium</taxon>
    </lineage>
</organism>
<dbReference type="STRING" id="59733.SAMN05421769_2530"/>
<evidence type="ECO:0000313" key="1">
    <source>
        <dbReference type="EMBL" id="SIO19310.1"/>
    </source>
</evidence>
<proteinExistence type="predicted"/>
<dbReference type="RefSeq" id="WP_074230659.1">
    <property type="nucleotide sequence ID" value="NZ_FSRQ01000002.1"/>
</dbReference>
<accession>A0A1N6HHS1</accession>
<name>A0A1N6HHS1_9FLAO</name>
<sequence length="690" mass="80437">MKSLFLKTQTIFLILFGFVLTFAQNSMKIPQNAVFYMEVNGKQLNKKINWEKFNPFLQEITKDKGKNKKASWNDYSKTGIKYDATQYHYATMNDSVKSYNTHFTLENPEKFQEFINSVKKKGQEVTKKNNYSYVDIEDDIFVAWSGNRAVLSLMSYDKPYKWNDDYAVDSAATVVDTVAIAIDSVAAAYEEEVKPFDYKEEIKYLKDDIKYLKESIKDNNAEILKLQKDIKYLEKHHKYPEEKKEPEITEAIKDSTYTPNVEVLPPPISQDDYYSEDSYEVDSSYQKEMDSLNIEKFKIVKKFAEDSFNLYFNSNGELSVTKDMLSFRDPNSDVFIYADYGKIVNEGIYGKMPASFNFTGILGKMYNSNTSYNLYFDKDKVRLVNNYQHKDSETQKNISEVYKGKKNKKLAALINDKSVGYYVMNVNGSKYFDMMYGLLKNTGETEYQKEMELMMETMKIVLDEEAIAKIAPGNGIFVLNELKSKNVEYTDYDYDDDYNEKEVKKTKDVMVPDFTFAFATENENYWKRVFNVLTSNKAFAKNFSKNGEFYAFKDEKNKNGYVDQLFFTVKEGIVYVTTSKENINTNNQSEISKQWMKDSSKYPLSGRLNIQKLLIGLDKEFKSKSERKTLDFLRKNVGEVYFKTEAKGGSIQTEMNYNIKNSSENSLMYFFNLFDEIYKISESEKPSKTL</sequence>
<keyword evidence="2" id="KW-1185">Reference proteome</keyword>
<reference evidence="2" key="1">
    <citation type="submission" date="2016-12" db="EMBL/GenBank/DDBJ databases">
        <authorList>
            <person name="Varghese N."/>
            <person name="Submissions S."/>
        </authorList>
    </citation>
    <scope>NUCLEOTIDE SEQUENCE [LARGE SCALE GENOMIC DNA]</scope>
    <source>
        <strain evidence="2">DSM 16779</strain>
    </source>
</reference>
<gene>
    <name evidence="1" type="ORF">SAMN05421769_2530</name>
</gene>
<dbReference type="Proteomes" id="UP000184782">
    <property type="component" value="Unassembled WGS sequence"/>
</dbReference>
<dbReference type="OrthoDB" id="1288644at2"/>